<dbReference type="Pfam" id="PF06477">
    <property type="entry name" value="DUF1091"/>
    <property type="match status" value="3"/>
</dbReference>
<protein>
    <submittedName>
        <fullName evidence="1">Uncharacterized protein</fullName>
    </submittedName>
</protein>
<dbReference type="Proteomes" id="UP000095300">
    <property type="component" value="Unassembled WGS sequence"/>
</dbReference>
<dbReference type="EnsemblMetazoa" id="SCAU003263-RA">
    <property type="protein sequence ID" value="SCAU003263-PA"/>
    <property type="gene ID" value="SCAU003263"/>
</dbReference>
<dbReference type="AlphaFoldDB" id="A0A1I8NYQ5"/>
<name>A0A1I8NYQ5_STOCA</name>
<dbReference type="OrthoDB" id="7727171at2759"/>
<accession>A0A1I8NYQ5</accession>
<dbReference type="KEGG" id="scac:106084708"/>
<sequence>MNVHIFKSLISVLSQIETTPLRQNCQKIVITFSLFKFKKLIVTKAFSKNSSLQNFQLKRVTKMQQKVFLNLLIVLLIQKVSRSLFRIKKVECKTFDPEVVTIDLCDLGADIKHPALSVSLHLVKTPITKANFRIIVGLVTDKVPVIVLNNSWDACAFMKKRKSNRVLGRLYQTIAPYTNINHTCPYDVSCGQFRIKKLECKTFDPEVMTIDLCDLGAERKPPALSIALHMVKAPITKVNIRIIVGLVTDKVPVIVLNNSWDGCAFMKKRKTNRVFGRLYQYVAPYTNMNHTCPYNICCTFMLKSIECQTFDQDFVKFDLCELGPNSQNISAISVVIRLFKLPLKSFNLRITMSVIGSKTPMKILNNTWNACNFLKNRKSNNLLGRLYQYIAPFTNLNHSCPINHDIHIKNLTLIRGQSFLAVFTGEYLITLEATVKGKKRIKIQIISGY</sequence>
<organism evidence="1 2">
    <name type="scientific">Stomoxys calcitrans</name>
    <name type="common">Stable fly</name>
    <name type="synonym">Conops calcitrans</name>
    <dbReference type="NCBI Taxonomy" id="35570"/>
    <lineage>
        <taxon>Eukaryota</taxon>
        <taxon>Metazoa</taxon>
        <taxon>Ecdysozoa</taxon>
        <taxon>Arthropoda</taxon>
        <taxon>Hexapoda</taxon>
        <taxon>Insecta</taxon>
        <taxon>Pterygota</taxon>
        <taxon>Neoptera</taxon>
        <taxon>Endopterygota</taxon>
        <taxon>Diptera</taxon>
        <taxon>Brachycera</taxon>
        <taxon>Muscomorpha</taxon>
        <taxon>Muscoidea</taxon>
        <taxon>Muscidae</taxon>
        <taxon>Stomoxys</taxon>
    </lineage>
</organism>
<evidence type="ECO:0000313" key="1">
    <source>
        <dbReference type="EnsemblMetazoa" id="SCAU003263-PA"/>
    </source>
</evidence>
<dbReference type="PANTHER" id="PTHR20898:SF0">
    <property type="entry name" value="DAEDALUS ON 3-RELATED"/>
    <property type="match status" value="1"/>
</dbReference>
<reference evidence="1" key="1">
    <citation type="submission" date="2020-05" db="UniProtKB">
        <authorList>
            <consortium name="EnsemblMetazoa"/>
        </authorList>
    </citation>
    <scope>IDENTIFICATION</scope>
    <source>
        <strain evidence="1">USDA</strain>
    </source>
</reference>
<evidence type="ECO:0000313" key="2">
    <source>
        <dbReference type="Proteomes" id="UP000095300"/>
    </source>
</evidence>
<keyword evidence="2" id="KW-1185">Reference proteome</keyword>
<dbReference type="InterPro" id="IPR010512">
    <property type="entry name" value="DUF1091"/>
</dbReference>
<dbReference type="VEuPathDB" id="VectorBase:SCAU003263"/>
<dbReference type="PANTHER" id="PTHR20898">
    <property type="entry name" value="DAEDALUS ON 3-RELATED-RELATED"/>
    <property type="match status" value="1"/>
</dbReference>
<gene>
    <name evidence="1" type="primary">106084708</name>
</gene>
<proteinExistence type="predicted"/>
<dbReference type="SMART" id="SM00697">
    <property type="entry name" value="DM8"/>
    <property type="match status" value="3"/>
</dbReference>